<proteinExistence type="inferred from homology"/>
<dbReference type="SUPFAM" id="SSF51735">
    <property type="entry name" value="NAD(P)-binding Rossmann-fold domains"/>
    <property type="match status" value="1"/>
</dbReference>
<protein>
    <submittedName>
        <fullName evidence="3">Short-chain dehydrogenase/reductase sdr</fullName>
    </submittedName>
</protein>
<keyword evidence="2" id="KW-0560">Oxidoreductase</keyword>
<dbReference type="Gene3D" id="3.40.50.720">
    <property type="entry name" value="NAD(P)-binding Rossmann-like Domain"/>
    <property type="match status" value="1"/>
</dbReference>
<reference evidence="3 4" key="1">
    <citation type="journal article" date="2015" name="Genome Biol. Evol.">
        <title>Phylogenomic analyses indicate that early fungi evolved digesting cell walls of algal ancestors of land plants.</title>
        <authorList>
            <person name="Chang Y."/>
            <person name="Wang S."/>
            <person name="Sekimoto S."/>
            <person name="Aerts A.L."/>
            <person name="Choi C."/>
            <person name="Clum A."/>
            <person name="LaButti K.M."/>
            <person name="Lindquist E.A."/>
            <person name="Yee Ngan C."/>
            <person name="Ohm R.A."/>
            <person name="Salamov A.A."/>
            <person name="Grigoriev I.V."/>
            <person name="Spatafora J.W."/>
            <person name="Berbee M.L."/>
        </authorList>
    </citation>
    <scope>NUCLEOTIDE SEQUENCE [LARGE SCALE GENOMIC DNA]</scope>
    <source>
        <strain evidence="3 4">JEL478</strain>
    </source>
</reference>
<dbReference type="InterPro" id="IPR002347">
    <property type="entry name" value="SDR_fam"/>
</dbReference>
<dbReference type="PRINTS" id="PR00081">
    <property type="entry name" value="GDHRDH"/>
</dbReference>
<keyword evidence="4" id="KW-1185">Reference proteome</keyword>
<comment type="similarity">
    <text evidence="1">Belongs to the short-chain dehydrogenases/reductases (SDR) family.</text>
</comment>
<name>A0A139AEV8_GONPJ</name>
<dbReference type="AlphaFoldDB" id="A0A139AEV8"/>
<evidence type="ECO:0000313" key="4">
    <source>
        <dbReference type="Proteomes" id="UP000070544"/>
    </source>
</evidence>
<evidence type="ECO:0000256" key="1">
    <source>
        <dbReference type="ARBA" id="ARBA00006484"/>
    </source>
</evidence>
<dbReference type="OrthoDB" id="47007at2759"/>
<dbReference type="InterPro" id="IPR036291">
    <property type="entry name" value="NAD(P)-bd_dom_sf"/>
</dbReference>
<dbReference type="Proteomes" id="UP000070544">
    <property type="component" value="Unassembled WGS sequence"/>
</dbReference>
<evidence type="ECO:0000256" key="2">
    <source>
        <dbReference type="ARBA" id="ARBA00023002"/>
    </source>
</evidence>
<accession>A0A139AEV8</accession>
<dbReference type="STRING" id="1344416.A0A139AEV8"/>
<dbReference type="PRINTS" id="PR00080">
    <property type="entry name" value="SDRFAMILY"/>
</dbReference>
<dbReference type="CDD" id="cd05233">
    <property type="entry name" value="SDR_c"/>
    <property type="match status" value="1"/>
</dbReference>
<dbReference type="PANTHER" id="PTHR43639:SF1">
    <property type="entry name" value="SHORT-CHAIN DEHYDROGENASE_REDUCTASE FAMILY PROTEIN"/>
    <property type="match status" value="1"/>
</dbReference>
<dbReference type="GO" id="GO:0016491">
    <property type="term" value="F:oxidoreductase activity"/>
    <property type="evidence" value="ECO:0007669"/>
    <property type="project" value="UniProtKB-KW"/>
</dbReference>
<gene>
    <name evidence="3" type="ORF">M427DRAFT_99214</name>
</gene>
<sequence>MTVDSETSSTSLASYPSLRDRRVFITGGATGIGETLVQEFAAQGAKVAFVDIAEAEGKALATKVNAWFRKVDVRDIAALQTAIREAAEELGDFNVLVNNVANDDRHKLEDITAEYYDNRIGINQRPALFAIQAVTPGMKRLGGGSIINFGSISWQAKMENMACYMIAKSAVDGLTRGLSRTLGRDKIRINTVTPGAVSTERQRKLWLTPEALKEIDAAQCLPITVVPLDIARMVLFLASDDSRACTAQEFKVDAGFV</sequence>
<organism evidence="3 4">
    <name type="scientific">Gonapodya prolifera (strain JEL478)</name>
    <name type="common">Monoblepharis prolifera</name>
    <dbReference type="NCBI Taxonomy" id="1344416"/>
    <lineage>
        <taxon>Eukaryota</taxon>
        <taxon>Fungi</taxon>
        <taxon>Fungi incertae sedis</taxon>
        <taxon>Chytridiomycota</taxon>
        <taxon>Chytridiomycota incertae sedis</taxon>
        <taxon>Monoblepharidomycetes</taxon>
        <taxon>Monoblepharidales</taxon>
        <taxon>Gonapodyaceae</taxon>
        <taxon>Gonapodya</taxon>
    </lineage>
</organism>
<dbReference type="PANTHER" id="PTHR43639">
    <property type="entry name" value="OXIDOREDUCTASE, SHORT-CHAIN DEHYDROGENASE/REDUCTASE FAMILY (AFU_ORTHOLOGUE AFUA_5G02870)"/>
    <property type="match status" value="1"/>
</dbReference>
<evidence type="ECO:0000313" key="3">
    <source>
        <dbReference type="EMBL" id="KXS14965.1"/>
    </source>
</evidence>
<dbReference type="Pfam" id="PF13561">
    <property type="entry name" value="adh_short_C2"/>
    <property type="match status" value="1"/>
</dbReference>
<dbReference type="FunFam" id="3.40.50.720:FF:000084">
    <property type="entry name" value="Short-chain dehydrogenase reductase"/>
    <property type="match status" value="1"/>
</dbReference>
<dbReference type="EMBL" id="KQ965765">
    <property type="protein sequence ID" value="KXS14965.1"/>
    <property type="molecule type" value="Genomic_DNA"/>
</dbReference>